<dbReference type="RefSeq" id="WP_070926362.1">
    <property type="nucleotide sequence ID" value="NZ_VAUE01000001.1"/>
</dbReference>
<dbReference type="PROSITE" id="PS51257">
    <property type="entry name" value="PROKAR_LIPOPROTEIN"/>
    <property type="match status" value="1"/>
</dbReference>
<dbReference type="OrthoDB" id="1417373at2"/>
<sequence>MKKSIKQAQWGIAVIAALTLSACDDFNPMSQKGEFYYSNPTTSNISFKVDDKSYEVLPGQRDIIKLSSGKHKLENSQGDIFSFMVFDNNNGGIINPDNHVYYTLSEAYAVEGKADRFKPATYEVVINGHELEMAVRSANATVIDGNIFKCDYPLGEAFPDSITVNDRKSIGNIQSKCFDKPELVQYIATEYDENISPSTADEATQDTVNMPFNYDLPTADFANPKLQAKAEELLALLKPLQDTNDTDIHEKLNKQAHQLMMELVDIHANSASSSGVAENEKYNDFVSKIGELRGYGIWGR</sequence>
<evidence type="ECO:0000313" key="1">
    <source>
        <dbReference type="EMBL" id="OHT24874.1"/>
    </source>
</evidence>
<dbReference type="AlphaFoldDB" id="A0A1S1HRC7"/>
<dbReference type="Proteomes" id="UP000179588">
    <property type="component" value="Unassembled WGS sequence"/>
</dbReference>
<evidence type="ECO:0008006" key="3">
    <source>
        <dbReference type="Google" id="ProtNLM"/>
    </source>
</evidence>
<keyword evidence="2" id="KW-1185">Reference proteome</keyword>
<name>A0A1S1HRC7_PROST</name>
<reference evidence="1 2" key="1">
    <citation type="submission" date="2016-03" db="EMBL/GenBank/DDBJ databases">
        <title>Genome sequence of Providencia stuartii strain, isolated from the salivary glands of larval Lucilia sericata.</title>
        <authorList>
            <person name="Yuan Y."/>
            <person name="Zhang Y."/>
            <person name="Fu S."/>
            <person name="Crippen T.L."/>
            <person name="Visi D."/>
            <person name="Benbow M.E."/>
            <person name="Allen M."/>
            <person name="Tomberlin J.K."/>
            <person name="Sze S.-H."/>
            <person name="Tarone A.M."/>
        </authorList>
    </citation>
    <scope>NUCLEOTIDE SEQUENCE [LARGE SCALE GENOMIC DNA]</scope>
    <source>
        <strain evidence="1 2">Crippen</strain>
    </source>
</reference>
<comment type="caution">
    <text evidence="1">The sequence shown here is derived from an EMBL/GenBank/DDBJ whole genome shotgun (WGS) entry which is preliminary data.</text>
</comment>
<organism evidence="1 2">
    <name type="scientific">Providencia stuartii</name>
    <dbReference type="NCBI Taxonomy" id="588"/>
    <lineage>
        <taxon>Bacteria</taxon>
        <taxon>Pseudomonadati</taxon>
        <taxon>Pseudomonadota</taxon>
        <taxon>Gammaproteobacteria</taxon>
        <taxon>Enterobacterales</taxon>
        <taxon>Morganellaceae</taxon>
        <taxon>Providencia</taxon>
    </lineage>
</organism>
<accession>A0A1S1HRC7</accession>
<evidence type="ECO:0000313" key="2">
    <source>
        <dbReference type="Proteomes" id="UP000179588"/>
    </source>
</evidence>
<gene>
    <name evidence="1" type="ORF">A3Q29_16655</name>
</gene>
<proteinExistence type="predicted"/>
<protein>
    <recommendedName>
        <fullName evidence="3">Lipoprotein</fullName>
    </recommendedName>
</protein>
<dbReference type="EMBL" id="LVIE01000101">
    <property type="protein sequence ID" value="OHT24874.1"/>
    <property type="molecule type" value="Genomic_DNA"/>
</dbReference>